<evidence type="ECO:0000313" key="2">
    <source>
        <dbReference type="Proteomes" id="UP000632766"/>
    </source>
</evidence>
<dbReference type="RefSeq" id="WP_198126313.1">
    <property type="nucleotide sequence ID" value="NZ_JAECZC010000043.1"/>
</dbReference>
<accession>A0A8J7HRQ9</accession>
<comment type="caution">
    <text evidence="1">The sequence shown here is derived from an EMBL/GenBank/DDBJ whole genome shotgun (WGS) entry which is preliminary data.</text>
</comment>
<organism evidence="1 2">
    <name type="scientific">Amazonocrinis nigriterrae CENA67</name>
    <dbReference type="NCBI Taxonomy" id="2794033"/>
    <lineage>
        <taxon>Bacteria</taxon>
        <taxon>Bacillati</taxon>
        <taxon>Cyanobacteriota</taxon>
        <taxon>Cyanophyceae</taxon>
        <taxon>Nostocales</taxon>
        <taxon>Nostocaceae</taxon>
        <taxon>Amazonocrinis</taxon>
        <taxon>Amazonocrinis nigriterrae</taxon>
    </lineage>
</organism>
<reference evidence="1 2" key="1">
    <citation type="journal article" date="2021" name="Int. J. Syst. Evol. Microbiol.">
        <title>Amazonocrinis nigriterrae gen. nov., sp. nov., Atlanticothrix silvestris gen. nov., sp. nov. and Dendronalium phyllosphericum gen. nov., sp. nov., nostocacean cyanobacteria from Brazilian environments.</title>
        <authorList>
            <person name="Alvarenga D.O."/>
            <person name="Andreote A.P.D."/>
            <person name="Branco L.H.Z."/>
            <person name="Delbaje E."/>
            <person name="Cruz R.B."/>
            <person name="Varani A.M."/>
            <person name="Fiore M.F."/>
        </authorList>
    </citation>
    <scope>NUCLEOTIDE SEQUENCE [LARGE SCALE GENOMIC DNA]</scope>
    <source>
        <strain evidence="1 2">CENA67</strain>
    </source>
</reference>
<name>A0A8J7HRQ9_9NOST</name>
<dbReference type="AlphaFoldDB" id="A0A8J7HRQ9"/>
<gene>
    <name evidence="1" type="ORF">I8748_20205</name>
</gene>
<sequence>MTDNMESDSVNLTDNTPDITLELADDRQNIDNFSKISILDLMEKYNIGRDPLYKRMNYLRIKTYKISGKAHLDAGQVAEMDALHNHIKATGRMEGYPVPEPSGPKDEQPETTTLTVAETQQIDTIPPQQVNYTSQTVRPSTPIDDVDGLITNAQGKATAVIVAENTIARHYIDNPHLLPEHLKAKIAESAKAPAIDPLGYANSLIAAAMGSINAA</sequence>
<evidence type="ECO:0000313" key="1">
    <source>
        <dbReference type="EMBL" id="MBH8564477.1"/>
    </source>
</evidence>
<proteinExistence type="predicted"/>
<keyword evidence="2" id="KW-1185">Reference proteome</keyword>
<dbReference type="EMBL" id="JAECZC010000043">
    <property type="protein sequence ID" value="MBH8564477.1"/>
    <property type="molecule type" value="Genomic_DNA"/>
</dbReference>
<dbReference type="Proteomes" id="UP000632766">
    <property type="component" value="Unassembled WGS sequence"/>
</dbReference>
<protein>
    <submittedName>
        <fullName evidence="1">Uncharacterized protein</fullName>
    </submittedName>
</protein>